<evidence type="ECO:0000313" key="1">
    <source>
        <dbReference type="EMBL" id="MBD0222711.1"/>
    </source>
</evidence>
<comment type="caution">
    <text evidence="1">The sequence shown here is derived from an EMBL/GenBank/DDBJ whole genome shotgun (WGS) entry which is preliminary data.</text>
</comment>
<reference evidence="1" key="1">
    <citation type="submission" date="2020-08" db="EMBL/GenBank/DDBJ databases">
        <title>Diversity of carbapenem-resistant Acinetobacter baumannii and bacteriophage-mediated spread of the Oxa23 carbapenemase.</title>
        <authorList>
            <person name="Abouelfetouh A."/>
            <person name="Mattock J."/>
            <person name="Turner D."/>
            <person name="Li E."/>
            <person name="Evans B.A."/>
        </authorList>
    </citation>
    <scope>NUCLEOTIDE SEQUENCE</scope>
    <source>
        <strain evidence="1">A86</strain>
    </source>
</reference>
<proteinExistence type="predicted"/>
<protein>
    <submittedName>
        <fullName evidence="1">Uncharacterized protein</fullName>
    </submittedName>
</protein>
<evidence type="ECO:0000313" key="2">
    <source>
        <dbReference type="Proteomes" id="UP000634608"/>
    </source>
</evidence>
<feature type="non-terminal residue" evidence="1">
    <location>
        <position position="1"/>
    </location>
</feature>
<dbReference type="Proteomes" id="UP000634608">
    <property type="component" value="Unassembled WGS sequence"/>
</dbReference>
<dbReference type="AlphaFoldDB" id="A0A8I0FDM5"/>
<gene>
    <name evidence="1" type="ORF">IAG11_23085</name>
</gene>
<organism evidence="1 2">
    <name type="scientific">Acinetobacter baumannii</name>
    <dbReference type="NCBI Taxonomy" id="470"/>
    <lineage>
        <taxon>Bacteria</taxon>
        <taxon>Pseudomonadati</taxon>
        <taxon>Pseudomonadota</taxon>
        <taxon>Gammaproteobacteria</taxon>
        <taxon>Moraxellales</taxon>
        <taxon>Moraxellaceae</taxon>
        <taxon>Acinetobacter</taxon>
        <taxon>Acinetobacter calcoaceticus/baumannii complex</taxon>
    </lineage>
</organism>
<sequence>IQIDRLEPINVVDEEGVVNAYIDRFELVKINDALEESIEIKLAKLGG</sequence>
<dbReference type="EMBL" id="JACSVK010000690">
    <property type="protein sequence ID" value="MBD0222711.1"/>
    <property type="molecule type" value="Genomic_DNA"/>
</dbReference>
<name>A0A8I0FDM5_ACIBA</name>
<accession>A0A8I0FDM5</accession>